<evidence type="ECO:0000313" key="3">
    <source>
        <dbReference type="Proteomes" id="UP001597075"/>
    </source>
</evidence>
<feature type="transmembrane region" description="Helical" evidence="1">
    <location>
        <begin position="109"/>
        <end position="129"/>
    </location>
</feature>
<keyword evidence="1" id="KW-0472">Membrane</keyword>
<dbReference type="AlphaFoldDB" id="A0ABD6CWW0"/>
<protein>
    <recommendedName>
        <fullName evidence="4">Cytochrome d ubiquinol oxidase subunit II</fullName>
    </recommendedName>
</protein>
<accession>A0ABD6CWW0</accession>
<feature type="transmembrane region" description="Helical" evidence="1">
    <location>
        <begin position="36"/>
        <end position="54"/>
    </location>
</feature>
<dbReference type="EMBL" id="JBHUDL010000010">
    <property type="protein sequence ID" value="MFD1633722.1"/>
    <property type="molecule type" value="Genomic_DNA"/>
</dbReference>
<dbReference type="Proteomes" id="UP001597075">
    <property type="component" value="Unassembled WGS sequence"/>
</dbReference>
<dbReference type="RefSeq" id="WP_256403995.1">
    <property type="nucleotide sequence ID" value="NZ_CP187151.1"/>
</dbReference>
<evidence type="ECO:0008006" key="4">
    <source>
        <dbReference type="Google" id="ProtNLM"/>
    </source>
</evidence>
<proteinExistence type="predicted"/>
<evidence type="ECO:0000313" key="2">
    <source>
        <dbReference type="EMBL" id="MFD1633722.1"/>
    </source>
</evidence>
<feature type="transmembrane region" description="Helical" evidence="1">
    <location>
        <begin position="66"/>
        <end position="89"/>
    </location>
</feature>
<gene>
    <name evidence="2" type="ORF">ACFSBJ_08250</name>
</gene>
<sequence length="153" mass="17182">MALNFNPSEDKYVVGGLVAAVAMLVAMYFGGQAGQIVFSASAVAFIGLYVLIGVQSSERRHDTNVFKLMIAGLWLILGVAFALLWHFHFQNPAYTDPTYWLGFPRATAVVVYLLWMPPALYLMFAYPYLFSTYIWDEEQVAEFRAMGSDEEGK</sequence>
<keyword evidence="3" id="KW-1185">Reference proteome</keyword>
<keyword evidence="1" id="KW-0812">Transmembrane</keyword>
<name>A0ABD6CWW0_9EURY</name>
<reference evidence="2 3" key="1">
    <citation type="journal article" date="2019" name="Int. J. Syst. Evol. Microbiol.">
        <title>The Global Catalogue of Microorganisms (GCM) 10K type strain sequencing project: providing services to taxonomists for standard genome sequencing and annotation.</title>
        <authorList>
            <consortium name="The Broad Institute Genomics Platform"/>
            <consortium name="The Broad Institute Genome Sequencing Center for Infectious Disease"/>
            <person name="Wu L."/>
            <person name="Ma J."/>
        </authorList>
    </citation>
    <scope>NUCLEOTIDE SEQUENCE [LARGE SCALE GENOMIC DNA]</scope>
    <source>
        <strain evidence="2 3">CGMCC 1.10594</strain>
    </source>
</reference>
<comment type="caution">
    <text evidence="2">The sequence shown here is derived from an EMBL/GenBank/DDBJ whole genome shotgun (WGS) entry which is preliminary data.</text>
</comment>
<feature type="transmembrane region" description="Helical" evidence="1">
    <location>
        <begin position="12"/>
        <end position="30"/>
    </location>
</feature>
<keyword evidence="1" id="KW-1133">Transmembrane helix</keyword>
<evidence type="ECO:0000256" key="1">
    <source>
        <dbReference type="SAM" id="Phobius"/>
    </source>
</evidence>
<organism evidence="2 3">
    <name type="scientific">Haloplanus ruber</name>
    <dbReference type="NCBI Taxonomy" id="869892"/>
    <lineage>
        <taxon>Archaea</taxon>
        <taxon>Methanobacteriati</taxon>
        <taxon>Methanobacteriota</taxon>
        <taxon>Stenosarchaea group</taxon>
        <taxon>Halobacteria</taxon>
        <taxon>Halobacteriales</taxon>
        <taxon>Haloferacaceae</taxon>
        <taxon>Haloplanus</taxon>
    </lineage>
</organism>